<feature type="coiled-coil region" evidence="1">
    <location>
        <begin position="138"/>
        <end position="193"/>
    </location>
</feature>
<evidence type="ECO:0000313" key="4">
    <source>
        <dbReference type="Proteomes" id="UP000630371"/>
    </source>
</evidence>
<organism evidence="3 4">
    <name type="scientific">Escherichia coli</name>
    <dbReference type="NCBI Taxonomy" id="562"/>
    <lineage>
        <taxon>Bacteria</taxon>
        <taxon>Pseudomonadati</taxon>
        <taxon>Pseudomonadota</taxon>
        <taxon>Gammaproteobacteria</taxon>
        <taxon>Enterobacterales</taxon>
        <taxon>Enterobacteriaceae</taxon>
        <taxon>Escherichia</taxon>
    </lineage>
</organism>
<comment type="caution">
    <text evidence="3">The sequence shown here is derived from an EMBL/GenBank/DDBJ whole genome shotgun (WGS) entry which is preliminary data.</text>
</comment>
<protein>
    <submittedName>
        <fullName evidence="3">Phage tail protein</fullName>
    </submittedName>
</protein>
<reference evidence="3" key="1">
    <citation type="submission" date="2018-08" db="EMBL/GenBank/DDBJ databases">
        <authorList>
            <consortium name="GenomeTrakr network: Whole genome sequencing for foodborne pathogen traceback"/>
        </authorList>
    </citation>
    <scope>NUCLEOTIDE SEQUENCE</scope>
    <source>
        <strain evidence="3">NC_STEC178</strain>
    </source>
</reference>
<dbReference type="RefSeq" id="WP_130559326.1">
    <property type="nucleotide sequence ID" value="NZ_JAQFLX010000011.1"/>
</dbReference>
<dbReference type="AlphaFoldDB" id="A0A828MAM7"/>
<keyword evidence="1" id="KW-0175">Coiled coil</keyword>
<feature type="domain" description="Lambda-like tail fibre protein N-terminal" evidence="2">
    <location>
        <begin position="1"/>
        <end position="134"/>
    </location>
</feature>
<dbReference type="Pfam" id="PF08400">
    <property type="entry name" value="phage_tail_N"/>
    <property type="match status" value="1"/>
</dbReference>
<dbReference type="Proteomes" id="UP000630371">
    <property type="component" value="Unassembled WGS sequence"/>
</dbReference>
<gene>
    <name evidence="3" type="ORF">B6R31_004637</name>
</gene>
<evidence type="ECO:0000256" key="1">
    <source>
        <dbReference type="SAM" id="Coils"/>
    </source>
</evidence>
<name>A0A828MAM7_ECOLX</name>
<sequence>MSVLISGVLTDGAGLPMSGYHIILKARQNTSAVVMRTVATVVTGPAGEYAFEAQTGRYDVYLRSCIEREYCVGDISVYDDSKPGTLNDFLTALDEGDLKPDVVKRFEELVVQAQQSAEAAAESERQAGQHAEAAALIKEQVETLADNVQQNTNAVEENTQRVEQLASQVEDTAEEVRQNAEAAKQAASDAEQARDDIDVALSATLKTANHLSEIAAEGEDAQQESRDNLGLKSAATMDVQTDIYNRTEGCVALPGAFGYGAYPTQRKEFDKYATSATFASWVQTTPPGRYLVVQYGGPYSKDIIEGVVFSGEVEIKMLETATHENQNRRDKFVIFNGINQDVYCCEVRADSTNIRWTCLSQNLTAIDGARWLYSIAGPWYDVPFRDVAVGGLTQAAYRAANTDEYTIKRGDSVSGSTLIPCAVIVSNDGAPRYVLDTGRHFSGVYVSLGNSTQATSDFIFGLFVRVA</sequence>
<dbReference type="InterPro" id="IPR013609">
    <property type="entry name" value="Stf-like_N"/>
</dbReference>
<accession>A0A828MAM7</accession>
<evidence type="ECO:0000313" key="3">
    <source>
        <dbReference type="EMBL" id="EGD0650877.1"/>
    </source>
</evidence>
<dbReference type="EMBL" id="AAVQAW010000030">
    <property type="protein sequence ID" value="EGD0650877.1"/>
    <property type="molecule type" value="Genomic_DNA"/>
</dbReference>
<evidence type="ECO:0000259" key="2">
    <source>
        <dbReference type="Pfam" id="PF08400"/>
    </source>
</evidence>
<dbReference type="SUPFAM" id="SSF58104">
    <property type="entry name" value="Methyl-accepting chemotaxis protein (MCP) signaling domain"/>
    <property type="match status" value="1"/>
</dbReference>
<proteinExistence type="predicted"/>
<dbReference type="Gene3D" id="1.10.287.950">
    <property type="entry name" value="Methyl-accepting chemotaxis protein"/>
    <property type="match status" value="1"/>
</dbReference>